<dbReference type="OrthoDB" id="378304at2759"/>
<accession>V7PLK7</accession>
<dbReference type="EMBL" id="KI635767">
    <property type="protein sequence ID" value="ETB59208.1"/>
    <property type="molecule type" value="Genomic_DNA"/>
</dbReference>
<evidence type="ECO:0000313" key="2">
    <source>
        <dbReference type="EMBL" id="ETB59208.1"/>
    </source>
</evidence>
<feature type="coiled-coil region" evidence="1">
    <location>
        <begin position="349"/>
        <end position="379"/>
    </location>
</feature>
<organism evidence="2 3">
    <name type="scientific">Plasmodium yoelii 17X</name>
    <dbReference type="NCBI Taxonomy" id="1323249"/>
    <lineage>
        <taxon>Eukaryota</taxon>
        <taxon>Sar</taxon>
        <taxon>Alveolata</taxon>
        <taxon>Apicomplexa</taxon>
        <taxon>Aconoidasida</taxon>
        <taxon>Haemosporida</taxon>
        <taxon>Plasmodiidae</taxon>
        <taxon>Plasmodium</taxon>
        <taxon>Plasmodium (Vinckeia)</taxon>
    </lineage>
</organism>
<evidence type="ECO:0000313" key="3">
    <source>
        <dbReference type="Proteomes" id="UP000018538"/>
    </source>
</evidence>
<reference evidence="2 3" key="1">
    <citation type="submission" date="2013-11" db="EMBL/GenBank/DDBJ databases">
        <title>The Genome Sequence of Plasmodium yoelii 17X.</title>
        <authorList>
            <consortium name="The Broad Institute Genomics Platform"/>
            <consortium name="The Broad Institute Genome Sequencing Center for Infectious Disease"/>
            <person name="Neafsey D."/>
            <person name="Adams J."/>
            <person name="Walker B."/>
            <person name="Young S.K."/>
            <person name="Zeng Q."/>
            <person name="Gargeya S."/>
            <person name="Fitzgerald M."/>
            <person name="Haas B."/>
            <person name="Abouelleil A."/>
            <person name="Alvarado L."/>
            <person name="Chapman S.B."/>
            <person name="Gainer-Dewar J."/>
            <person name="Goldberg J."/>
            <person name="Griggs A."/>
            <person name="Gujja S."/>
            <person name="Hansen M."/>
            <person name="Howarth C."/>
            <person name="Imamovic A."/>
            <person name="Ireland A."/>
            <person name="Larimer J."/>
            <person name="McCowan C."/>
            <person name="Murphy C."/>
            <person name="Pearson M."/>
            <person name="Poon T.W."/>
            <person name="Priest M."/>
            <person name="Roberts A."/>
            <person name="Saif S."/>
            <person name="Shea T."/>
            <person name="Sykes S."/>
            <person name="Wortman J."/>
            <person name="Nusbaum C."/>
            <person name="Birren B."/>
        </authorList>
    </citation>
    <scope>NUCLEOTIDE SEQUENCE [LARGE SCALE GENOMIC DNA]</scope>
    <source>
        <strain evidence="2 3">17X</strain>
    </source>
</reference>
<evidence type="ECO:0000256" key="1">
    <source>
        <dbReference type="SAM" id="Coils"/>
    </source>
</evidence>
<name>V7PLK7_PLAYE</name>
<gene>
    <name evidence="2" type="ORF">YYC_03457</name>
</gene>
<protein>
    <submittedName>
        <fullName evidence="2">Uncharacterized protein</fullName>
    </submittedName>
</protein>
<proteinExistence type="predicted"/>
<keyword evidence="3" id="KW-1185">Reference proteome</keyword>
<keyword evidence="1" id="KW-0175">Coiled coil</keyword>
<sequence length="1310" mass="157544">MKGKWIVKYFKSIIEKNTHTTIYFQVKRQFINVPKLKTLQCMEIENVRKHAELCQKKNIKTKYIWDNILYTLVLKLCNNEIKNYVDFMIILKLLSKYISLEEKVLNFICEKLEHEMYKLTIRELSLLLLILKKNKYDNAYFINLITKSILMRMNKNMSYKDLSLIIYSLSKNIHITEKVYTNDMFNLTILKIYNEFQNINFHSLSLFFYSYSLYFLNNTNYLNSFFYIIKNFIKIIKKNIYHFNSTDLMFTYISTLHIYNSFIKTNNSPNCDDNNNIPFITPKKYIQPSSFNLLCTNVKELQNQTNSEKENTNLQIGYEENSNTNINKNSIINSKCDLLNDHIDVTNSLANKEVKEIKLRQKNSELESNKNELTNYEKNGEKNKQTLEDLMKTIHTVIVEKLKSFKIEEVINILFASLNKNLTINKKYFNVFKKQRININDYINIYIKSDYKEFETVQENFVSNEEDKIGRMGIHNNNSPNETYDDNYILRIVNPNLDTDNFTNIIIDEIIYRNECLSIKQIILLLYLLRKSNLMFIRFEKIILKRLVCLEKKLNKNEVMFIYQHLFLRTCLFDELKRYPIKISEQVENNFLIYVDKNNEKEDEWKYENKNNDKENENGKCLINSNQNTEQETYYMIDDPLYLEKKKKRDKIKIFVHNNYISKYPAYAIYNDQYENCLNEKKNNMKYFIDFIKLKKKIEKNIISEENGLTHNQMEKWKKNSNNNEIYESRQFDESHNIINNHLSTNVEKTYNNILSPNKTNIFNNREETYKGVFFNLCLDIYKIVSIKLLHNLKNEKLSNYDIIDILCIYEKLNVRDYRIIKYMYNLKKDILYMPNNYIIKIMNIILNFNLYSILKYLNINQIIEFINFNSINECLDFLLLTGMLQSRNDIFQNSKNNLLSLNVKNMICYLLKNINQVKNLNKMQKINLTKVYNFLPLNFYKLFKNYGNIQSLNKKLNEEKENKNFMSDNLLHTLCGKIPKDDLKNIVTFNVDDLNIKCVGIETCNYYIEGMKHIKTLNYLKKYSISKDYLNTFRDIKDEIYQDLLLMYNTNLEIYKNINISNFMFPLAINLLTINNNEQINKNTNLIKLKKNDDHKYINDIIELNKNNFLIIDILYNYNFYYSLNSNKENQLKKNNVYISYYSSHINKNNKRILNYKKYIIYKLIKKRGYNYISIDAKTYVKNKKINFDNSLNKNYINNLIFDLMKRQKNKNVYSMQRNKNPFKIHKILSFHLKNQINKKINSIKRVPQFSHPSFYIQNKRKNMKNRKTYMEEKTNIMNFVDEIEQDKTTKGKLPSNHLSKLRNMFQFA</sequence>
<dbReference type="Proteomes" id="UP000018538">
    <property type="component" value="Unassembled WGS sequence"/>
</dbReference>